<organism evidence="1 2">
    <name type="scientific">Kocuria rosea subsp. polaris</name>
    <dbReference type="NCBI Taxonomy" id="136273"/>
    <lineage>
        <taxon>Bacteria</taxon>
        <taxon>Bacillati</taxon>
        <taxon>Actinomycetota</taxon>
        <taxon>Actinomycetes</taxon>
        <taxon>Micrococcales</taxon>
        <taxon>Micrococcaceae</taxon>
        <taxon>Kocuria</taxon>
    </lineage>
</organism>
<dbReference type="RefSeq" id="WP_035926354.1">
    <property type="nucleotide sequence ID" value="NZ_JSUH01000007.1"/>
</dbReference>
<evidence type="ECO:0000313" key="1">
    <source>
        <dbReference type="EMBL" id="KHD97460.1"/>
    </source>
</evidence>
<proteinExistence type="predicted"/>
<dbReference type="OrthoDB" id="4883452at2"/>
<comment type="caution">
    <text evidence="1">The sequence shown here is derived from an EMBL/GenBank/DDBJ whole genome shotgun (WGS) entry which is preliminary data.</text>
</comment>
<sequence>MTAIPRAHPAESLVRAGVVGALAARGVTVTSVEMLFDGQEWAVTVSHHPPDMSESDVRVAVWTAVLNYTAVFDVPAPSDGVRISVTG</sequence>
<accession>A0A0A6VR16</accession>
<protein>
    <submittedName>
        <fullName evidence="1">Uncharacterized protein</fullName>
    </submittedName>
</protein>
<dbReference type="EMBL" id="JSUH01000007">
    <property type="protein sequence ID" value="KHD97460.1"/>
    <property type="molecule type" value="Genomic_DNA"/>
</dbReference>
<dbReference type="Proteomes" id="UP000030466">
    <property type="component" value="Unassembled WGS sequence"/>
</dbReference>
<evidence type="ECO:0000313" key="2">
    <source>
        <dbReference type="Proteomes" id="UP000030466"/>
    </source>
</evidence>
<dbReference type="AlphaFoldDB" id="A0A0A6VR16"/>
<keyword evidence="2" id="KW-1185">Reference proteome</keyword>
<gene>
    <name evidence="1" type="ORF">GY22_08875</name>
</gene>
<name>A0A0A6VR16_KOCRO</name>
<reference evidence="1 2" key="1">
    <citation type="journal article" date="2003" name="Int. J. Syst. Evol. Microbiol.">
        <title>Kocuria polaris sp. nov., an orange-pigmented psychrophilic bacterium isolated from an Antarctic cyanobacterial mat sample.</title>
        <authorList>
            <person name="Reddy G.S."/>
            <person name="Prakash J.S."/>
            <person name="Prabahar V."/>
            <person name="Matsumoto G.I."/>
            <person name="Stackebrandt E."/>
            <person name="Shivaji S."/>
        </authorList>
    </citation>
    <scope>NUCLEOTIDE SEQUENCE [LARGE SCALE GENOMIC DNA]</scope>
    <source>
        <strain evidence="1 2">CMS 76or</strain>
    </source>
</reference>